<dbReference type="STRING" id="1392247.A0A3N4KMV7"/>
<dbReference type="AlphaFoldDB" id="A0A3N4KMV7"/>
<name>A0A3N4KMV7_9PEZI</name>
<gene>
    <name evidence="2" type="ORF">P167DRAFT_591889</name>
</gene>
<proteinExistence type="predicted"/>
<dbReference type="InterPro" id="IPR004875">
    <property type="entry name" value="DDE_SF_endonuclease_dom"/>
</dbReference>
<protein>
    <recommendedName>
        <fullName evidence="1">DDE-1 domain-containing protein</fullName>
    </recommendedName>
</protein>
<evidence type="ECO:0000259" key="1">
    <source>
        <dbReference type="Pfam" id="PF03184"/>
    </source>
</evidence>
<sequence>MIIRQGKSHVAGCYADVDPTGRATFVVSSKEWIDNEFGVEYIKEVFDKYSRTKLVHSYTILRNCSAGRETRLLILDGYNSHMNPGFLIYTVEHDIIVLCPPSSTSHVIRLLDVESFSQLQR</sequence>
<accession>A0A3N4KMV7</accession>
<evidence type="ECO:0000313" key="2">
    <source>
        <dbReference type="EMBL" id="RPB10719.1"/>
    </source>
</evidence>
<evidence type="ECO:0000313" key="3">
    <source>
        <dbReference type="Proteomes" id="UP000277580"/>
    </source>
</evidence>
<dbReference type="EMBL" id="ML119141">
    <property type="protein sequence ID" value="RPB10719.1"/>
    <property type="molecule type" value="Genomic_DNA"/>
</dbReference>
<reference evidence="2 3" key="1">
    <citation type="journal article" date="2018" name="Nat. Ecol. Evol.">
        <title>Pezizomycetes genomes reveal the molecular basis of ectomycorrhizal truffle lifestyle.</title>
        <authorList>
            <person name="Murat C."/>
            <person name="Payen T."/>
            <person name="Noel B."/>
            <person name="Kuo A."/>
            <person name="Morin E."/>
            <person name="Chen J."/>
            <person name="Kohler A."/>
            <person name="Krizsan K."/>
            <person name="Balestrini R."/>
            <person name="Da Silva C."/>
            <person name="Montanini B."/>
            <person name="Hainaut M."/>
            <person name="Levati E."/>
            <person name="Barry K.W."/>
            <person name="Belfiori B."/>
            <person name="Cichocki N."/>
            <person name="Clum A."/>
            <person name="Dockter R.B."/>
            <person name="Fauchery L."/>
            <person name="Guy J."/>
            <person name="Iotti M."/>
            <person name="Le Tacon F."/>
            <person name="Lindquist E.A."/>
            <person name="Lipzen A."/>
            <person name="Malagnac F."/>
            <person name="Mello A."/>
            <person name="Molinier V."/>
            <person name="Miyauchi S."/>
            <person name="Poulain J."/>
            <person name="Riccioni C."/>
            <person name="Rubini A."/>
            <person name="Sitrit Y."/>
            <person name="Splivallo R."/>
            <person name="Traeger S."/>
            <person name="Wang M."/>
            <person name="Zifcakova L."/>
            <person name="Wipf D."/>
            <person name="Zambonelli A."/>
            <person name="Paolocci F."/>
            <person name="Nowrousian M."/>
            <person name="Ottonello S."/>
            <person name="Baldrian P."/>
            <person name="Spatafora J.W."/>
            <person name="Henrissat B."/>
            <person name="Nagy L.G."/>
            <person name="Aury J.M."/>
            <person name="Wincker P."/>
            <person name="Grigoriev I.V."/>
            <person name="Bonfante P."/>
            <person name="Martin F.M."/>
        </authorList>
    </citation>
    <scope>NUCLEOTIDE SEQUENCE [LARGE SCALE GENOMIC DNA]</scope>
    <source>
        <strain evidence="2 3">CCBAS932</strain>
    </source>
</reference>
<dbReference type="InParanoid" id="A0A3N4KMV7"/>
<keyword evidence="3" id="KW-1185">Reference proteome</keyword>
<feature type="domain" description="DDE-1" evidence="1">
    <location>
        <begin position="21"/>
        <end position="120"/>
    </location>
</feature>
<dbReference type="GO" id="GO:0003676">
    <property type="term" value="F:nucleic acid binding"/>
    <property type="evidence" value="ECO:0007669"/>
    <property type="project" value="InterPro"/>
</dbReference>
<dbReference type="Proteomes" id="UP000277580">
    <property type="component" value="Unassembled WGS sequence"/>
</dbReference>
<dbReference type="Pfam" id="PF03184">
    <property type="entry name" value="DDE_1"/>
    <property type="match status" value="1"/>
</dbReference>
<organism evidence="2 3">
    <name type="scientific">Morchella conica CCBAS932</name>
    <dbReference type="NCBI Taxonomy" id="1392247"/>
    <lineage>
        <taxon>Eukaryota</taxon>
        <taxon>Fungi</taxon>
        <taxon>Dikarya</taxon>
        <taxon>Ascomycota</taxon>
        <taxon>Pezizomycotina</taxon>
        <taxon>Pezizomycetes</taxon>
        <taxon>Pezizales</taxon>
        <taxon>Morchellaceae</taxon>
        <taxon>Morchella</taxon>
    </lineage>
</organism>
<dbReference type="OrthoDB" id="2917041at2759"/>